<keyword evidence="5" id="KW-1185">Reference proteome</keyword>
<keyword evidence="1" id="KW-0472">Membrane</keyword>
<comment type="caution">
    <text evidence="4">The sequence shown here is derived from an EMBL/GenBank/DDBJ whole genome shotgun (WGS) entry which is preliminary data.</text>
</comment>
<dbReference type="GO" id="GO:0016989">
    <property type="term" value="F:sigma factor antagonist activity"/>
    <property type="evidence" value="ECO:0007669"/>
    <property type="project" value="TreeGrafter"/>
</dbReference>
<dbReference type="Pfam" id="PF04773">
    <property type="entry name" value="FecR"/>
    <property type="match status" value="1"/>
</dbReference>
<proteinExistence type="predicted"/>
<dbReference type="InterPro" id="IPR006860">
    <property type="entry name" value="FecR"/>
</dbReference>
<keyword evidence="1" id="KW-1133">Transmembrane helix</keyword>
<sequence>MNNEQQSEAISKGDSVQEQAIHWFTVMNDHMLSSKYQTQFEHWYTSSASHRAAYDELLKVWDKAGFTDNAIAFKVNEKNDVANLHHQKTKSYTLTGGFAIAASLVMVFLLQINGTVEKPIDDSRSNTYTTAIAQTSKYTLADGSVLTLGPSSKVVYREMTDVRAATLISGRAYFDVQSKPDLPFIVIHGNNKVEVTGTEFEVNQLHNATQVSVVEGSVRVSSADETGYSVDIIQGEQVVASVSGNDVSAISPFSTEDALAWMDNKLVFSNTPLDEFVYRIQPYIDKTIVVKDEQIAQLTINTLITTDKVAMLIDSLPAAYPLHIEKQENAIIISYSN</sequence>
<dbReference type="PIRSF" id="PIRSF018266">
    <property type="entry name" value="FecR"/>
    <property type="match status" value="1"/>
</dbReference>
<feature type="transmembrane region" description="Helical" evidence="1">
    <location>
        <begin position="92"/>
        <end position="112"/>
    </location>
</feature>
<accession>A0A919BGN6</accession>
<gene>
    <name evidence="4" type="ORF">GCM10017161_17520</name>
</gene>
<evidence type="ECO:0000259" key="2">
    <source>
        <dbReference type="Pfam" id="PF04773"/>
    </source>
</evidence>
<dbReference type="Gene3D" id="3.55.50.30">
    <property type="match status" value="1"/>
</dbReference>
<evidence type="ECO:0000313" key="5">
    <source>
        <dbReference type="Proteomes" id="UP000623842"/>
    </source>
</evidence>
<dbReference type="EMBL" id="BNCK01000003">
    <property type="protein sequence ID" value="GHF90033.1"/>
    <property type="molecule type" value="Genomic_DNA"/>
</dbReference>
<evidence type="ECO:0000313" key="4">
    <source>
        <dbReference type="EMBL" id="GHF90033.1"/>
    </source>
</evidence>
<dbReference type="Gene3D" id="2.60.120.1440">
    <property type="match status" value="1"/>
</dbReference>
<feature type="domain" description="FecR protein" evidence="2">
    <location>
        <begin position="127"/>
        <end position="219"/>
    </location>
</feature>
<dbReference type="InterPro" id="IPR012373">
    <property type="entry name" value="Ferrdict_sens_TM"/>
</dbReference>
<dbReference type="Proteomes" id="UP000623842">
    <property type="component" value="Unassembled WGS sequence"/>
</dbReference>
<dbReference type="InterPro" id="IPR032623">
    <property type="entry name" value="FecR_N"/>
</dbReference>
<organism evidence="4 5">
    <name type="scientific">Thalassotalea marina</name>
    <dbReference type="NCBI Taxonomy" id="1673741"/>
    <lineage>
        <taxon>Bacteria</taxon>
        <taxon>Pseudomonadati</taxon>
        <taxon>Pseudomonadota</taxon>
        <taxon>Gammaproteobacteria</taxon>
        <taxon>Alteromonadales</taxon>
        <taxon>Colwelliaceae</taxon>
        <taxon>Thalassotalea</taxon>
    </lineage>
</organism>
<protein>
    <submittedName>
        <fullName evidence="4">Sensor</fullName>
    </submittedName>
</protein>
<feature type="domain" description="FecR N-terminal" evidence="3">
    <location>
        <begin position="18"/>
        <end position="57"/>
    </location>
</feature>
<dbReference type="AlphaFoldDB" id="A0A919BGN6"/>
<dbReference type="PANTHER" id="PTHR30273">
    <property type="entry name" value="PERIPLASMIC SIGNAL SENSOR AND SIGMA FACTOR ACTIVATOR FECR-RELATED"/>
    <property type="match status" value="1"/>
</dbReference>
<evidence type="ECO:0000256" key="1">
    <source>
        <dbReference type="SAM" id="Phobius"/>
    </source>
</evidence>
<evidence type="ECO:0000259" key="3">
    <source>
        <dbReference type="Pfam" id="PF16220"/>
    </source>
</evidence>
<dbReference type="Pfam" id="PF16220">
    <property type="entry name" value="DUF4880"/>
    <property type="match status" value="1"/>
</dbReference>
<name>A0A919BGN6_9GAMM</name>
<dbReference type="RefSeq" id="WP_189769332.1">
    <property type="nucleotide sequence ID" value="NZ_BNCK01000003.1"/>
</dbReference>
<reference evidence="4" key="2">
    <citation type="submission" date="2020-09" db="EMBL/GenBank/DDBJ databases">
        <authorList>
            <person name="Sun Q."/>
            <person name="Kim S."/>
        </authorList>
    </citation>
    <scope>NUCLEOTIDE SEQUENCE</scope>
    <source>
        <strain evidence="4">KCTC 42731</strain>
    </source>
</reference>
<keyword evidence="1" id="KW-0812">Transmembrane</keyword>
<dbReference type="PANTHER" id="PTHR30273:SF2">
    <property type="entry name" value="PROTEIN FECR"/>
    <property type="match status" value="1"/>
</dbReference>
<reference evidence="4" key="1">
    <citation type="journal article" date="2014" name="Int. J. Syst. Evol. Microbiol.">
        <title>Complete genome sequence of Corynebacterium casei LMG S-19264T (=DSM 44701T), isolated from a smear-ripened cheese.</title>
        <authorList>
            <consortium name="US DOE Joint Genome Institute (JGI-PGF)"/>
            <person name="Walter F."/>
            <person name="Albersmeier A."/>
            <person name="Kalinowski J."/>
            <person name="Ruckert C."/>
        </authorList>
    </citation>
    <scope>NUCLEOTIDE SEQUENCE</scope>
    <source>
        <strain evidence="4">KCTC 42731</strain>
    </source>
</reference>